<dbReference type="SUPFAM" id="SSF50331">
    <property type="entry name" value="MOP-like"/>
    <property type="match status" value="1"/>
</dbReference>
<dbReference type="InterPro" id="IPR015853">
    <property type="entry name" value="ABC_transpr_FbpC"/>
</dbReference>
<dbReference type="InterPro" id="IPR017871">
    <property type="entry name" value="ABC_transporter-like_CS"/>
</dbReference>
<dbReference type="OrthoDB" id="5298774at2"/>
<keyword evidence="4" id="KW-0547">Nucleotide-binding</keyword>
<evidence type="ECO:0000256" key="5">
    <source>
        <dbReference type="ARBA" id="ARBA00022840"/>
    </source>
</evidence>
<evidence type="ECO:0000256" key="9">
    <source>
        <dbReference type="SAM" id="MobiDB-lite"/>
    </source>
</evidence>
<reference evidence="11 12" key="1">
    <citation type="submission" date="2019-07" db="EMBL/GenBank/DDBJ databases">
        <title>Tepidimonas charontis SPSP-6 draft genome.</title>
        <authorList>
            <person name="Da Costa M.S."/>
            <person name="Froufe H.J.C."/>
            <person name="Egas C."/>
            <person name="Albuquerque L."/>
        </authorList>
    </citation>
    <scope>NUCLEOTIDE SEQUENCE [LARGE SCALE GENOMIC DNA]</scope>
    <source>
        <strain evidence="11 12">SPSP-6</strain>
    </source>
</reference>
<keyword evidence="7" id="KW-0406">Ion transport</keyword>
<keyword evidence="5 11" id="KW-0067">ATP-binding</keyword>
<dbReference type="PANTHER" id="PTHR42781:SF4">
    <property type="entry name" value="SPERMIDINE_PUTRESCINE IMPORT ATP-BINDING PROTEIN POTA"/>
    <property type="match status" value="1"/>
</dbReference>
<evidence type="ECO:0000256" key="1">
    <source>
        <dbReference type="ARBA" id="ARBA00022448"/>
    </source>
</evidence>
<dbReference type="SMART" id="SM00382">
    <property type="entry name" value="AAA"/>
    <property type="match status" value="1"/>
</dbReference>
<protein>
    <submittedName>
        <fullName evidence="11">Sulfate/thiosulfate import ATP-binding protein CysA</fullName>
    </submittedName>
</protein>
<evidence type="ECO:0000256" key="2">
    <source>
        <dbReference type="ARBA" id="ARBA00022475"/>
    </source>
</evidence>
<dbReference type="InterPro" id="IPR050093">
    <property type="entry name" value="ABC_SmlMolc_Importer"/>
</dbReference>
<gene>
    <name evidence="11" type="primary">cysA_2</name>
    <name evidence="11" type="ORF">Tchar_00859</name>
</gene>
<keyword evidence="8" id="KW-0472">Membrane</keyword>
<dbReference type="Pfam" id="PF00005">
    <property type="entry name" value="ABC_tran"/>
    <property type="match status" value="1"/>
</dbReference>
<dbReference type="SUPFAM" id="SSF52540">
    <property type="entry name" value="P-loop containing nucleoside triphosphate hydrolases"/>
    <property type="match status" value="1"/>
</dbReference>
<dbReference type="GO" id="GO:0016887">
    <property type="term" value="F:ATP hydrolysis activity"/>
    <property type="evidence" value="ECO:0007669"/>
    <property type="project" value="InterPro"/>
</dbReference>
<dbReference type="InterPro" id="IPR003439">
    <property type="entry name" value="ABC_transporter-like_ATP-bd"/>
</dbReference>
<keyword evidence="6" id="KW-0408">Iron</keyword>
<dbReference type="InterPro" id="IPR027417">
    <property type="entry name" value="P-loop_NTPase"/>
</dbReference>
<keyword evidence="2" id="KW-1003">Cell membrane</keyword>
<accession>A0A554XHH6</accession>
<keyword evidence="1" id="KW-0813">Transport</keyword>
<sequence length="440" mass="46980">MSTSVATGIQREPAAAPAAPGAARTTTAAGAARDREGALWVEVEQAQPMPLHGAFACPPGEVVALVGPSGAGKTSMLRCMAGLMRPARGRIVVAGQVWLDTEAGVCWPPQRRHVGLVFQNYALMPHLSARDNVALALLHLPRHERQRRAAQWLDRVRLSPDQQTRRPAALSGGQQQRVALARALAREPALLLLDEPFSAVDQMTRQGLYDLLAELRQSLHIPIVLVTHDLHEARQLADRLVVMDAGVVLQQGRPDQIYRSPRNARVADLLGIQNRFAGRWLGPLDDADRAAGAGWLAWLTPDGQPTALRLRVRDKGKLSPGQAVTWVIQGDALHLGEEAAGAVGSGLCAVTLPTQVVGLRHLGETSFVELAVAGLDGVKLRVVRSGPQRQRLTPGQSVPVRLDCAWVHVMPMKTAHGAPADAAATARAPAAAAASPPIDR</sequence>
<dbReference type="Pfam" id="PF08402">
    <property type="entry name" value="TOBE_2"/>
    <property type="match status" value="1"/>
</dbReference>
<dbReference type="InterPro" id="IPR003593">
    <property type="entry name" value="AAA+_ATPase"/>
</dbReference>
<feature type="domain" description="ABC transporter" evidence="10">
    <location>
        <begin position="34"/>
        <end position="270"/>
    </location>
</feature>
<evidence type="ECO:0000256" key="7">
    <source>
        <dbReference type="ARBA" id="ARBA00023065"/>
    </source>
</evidence>
<evidence type="ECO:0000313" key="11">
    <source>
        <dbReference type="EMBL" id="TSE35248.1"/>
    </source>
</evidence>
<name>A0A554XHH6_9BURK</name>
<evidence type="ECO:0000256" key="8">
    <source>
        <dbReference type="ARBA" id="ARBA00023136"/>
    </source>
</evidence>
<dbReference type="GO" id="GO:0015408">
    <property type="term" value="F:ABC-type ferric iron transporter activity"/>
    <property type="evidence" value="ECO:0007669"/>
    <property type="project" value="InterPro"/>
</dbReference>
<evidence type="ECO:0000313" key="12">
    <source>
        <dbReference type="Proteomes" id="UP000318294"/>
    </source>
</evidence>
<dbReference type="PANTHER" id="PTHR42781">
    <property type="entry name" value="SPERMIDINE/PUTRESCINE IMPORT ATP-BINDING PROTEIN POTA"/>
    <property type="match status" value="1"/>
</dbReference>
<proteinExistence type="predicted"/>
<dbReference type="GO" id="GO:0005524">
    <property type="term" value="F:ATP binding"/>
    <property type="evidence" value="ECO:0007669"/>
    <property type="project" value="UniProtKB-KW"/>
</dbReference>
<dbReference type="Proteomes" id="UP000318294">
    <property type="component" value="Unassembled WGS sequence"/>
</dbReference>
<organism evidence="11 12">
    <name type="scientific">Tepidimonas charontis</name>
    <dbReference type="NCBI Taxonomy" id="2267262"/>
    <lineage>
        <taxon>Bacteria</taxon>
        <taxon>Pseudomonadati</taxon>
        <taxon>Pseudomonadota</taxon>
        <taxon>Betaproteobacteria</taxon>
        <taxon>Burkholderiales</taxon>
        <taxon>Tepidimonas</taxon>
    </lineage>
</organism>
<dbReference type="GO" id="GO:0043190">
    <property type="term" value="C:ATP-binding cassette (ABC) transporter complex"/>
    <property type="evidence" value="ECO:0007669"/>
    <property type="project" value="InterPro"/>
</dbReference>
<dbReference type="EMBL" id="VJON01000009">
    <property type="protein sequence ID" value="TSE35248.1"/>
    <property type="molecule type" value="Genomic_DNA"/>
</dbReference>
<comment type="caution">
    <text evidence="11">The sequence shown here is derived from an EMBL/GenBank/DDBJ whole genome shotgun (WGS) entry which is preliminary data.</text>
</comment>
<feature type="compositionally biased region" description="Low complexity" evidence="9">
    <location>
        <begin position="13"/>
        <end position="30"/>
    </location>
</feature>
<dbReference type="InterPro" id="IPR008995">
    <property type="entry name" value="Mo/tungstate-bd_C_term_dom"/>
</dbReference>
<keyword evidence="3" id="KW-0410">Iron transport</keyword>
<evidence type="ECO:0000256" key="4">
    <source>
        <dbReference type="ARBA" id="ARBA00022741"/>
    </source>
</evidence>
<keyword evidence="12" id="KW-1185">Reference proteome</keyword>
<evidence type="ECO:0000256" key="3">
    <source>
        <dbReference type="ARBA" id="ARBA00022496"/>
    </source>
</evidence>
<evidence type="ECO:0000259" key="10">
    <source>
        <dbReference type="PROSITE" id="PS50893"/>
    </source>
</evidence>
<dbReference type="CDD" id="cd03259">
    <property type="entry name" value="ABC_Carb_Solutes_like"/>
    <property type="match status" value="1"/>
</dbReference>
<dbReference type="InterPro" id="IPR013611">
    <property type="entry name" value="Transp-assoc_OB_typ2"/>
</dbReference>
<dbReference type="PROSITE" id="PS00211">
    <property type="entry name" value="ABC_TRANSPORTER_1"/>
    <property type="match status" value="1"/>
</dbReference>
<dbReference type="AlphaFoldDB" id="A0A554XHH6"/>
<feature type="region of interest" description="Disordered" evidence="9">
    <location>
        <begin position="1"/>
        <end position="30"/>
    </location>
</feature>
<evidence type="ECO:0000256" key="6">
    <source>
        <dbReference type="ARBA" id="ARBA00023004"/>
    </source>
</evidence>
<dbReference type="Gene3D" id="3.40.50.300">
    <property type="entry name" value="P-loop containing nucleotide triphosphate hydrolases"/>
    <property type="match status" value="1"/>
</dbReference>
<dbReference type="PROSITE" id="PS50893">
    <property type="entry name" value="ABC_TRANSPORTER_2"/>
    <property type="match status" value="1"/>
</dbReference>